<evidence type="ECO:0000256" key="4">
    <source>
        <dbReference type="ARBA" id="ARBA00022597"/>
    </source>
</evidence>
<evidence type="ECO:0000259" key="10">
    <source>
        <dbReference type="PROSITE" id="PS50850"/>
    </source>
</evidence>
<dbReference type="AlphaFoldDB" id="A0A2N9HZS1"/>
<keyword evidence="5 9" id="KW-0812">Transmembrane</keyword>
<dbReference type="GO" id="GO:0015145">
    <property type="term" value="F:monosaccharide transmembrane transporter activity"/>
    <property type="evidence" value="ECO:0007669"/>
    <property type="project" value="InterPro"/>
</dbReference>
<evidence type="ECO:0000313" key="11">
    <source>
        <dbReference type="EMBL" id="SPD17585.1"/>
    </source>
</evidence>
<dbReference type="PROSITE" id="PS00217">
    <property type="entry name" value="SUGAR_TRANSPORT_2"/>
    <property type="match status" value="1"/>
</dbReference>
<dbReference type="InterPro" id="IPR044778">
    <property type="entry name" value="MFS_STP/MST-like_plant"/>
</dbReference>
<feature type="transmembrane region" description="Helical" evidence="9">
    <location>
        <begin position="298"/>
        <end position="322"/>
    </location>
</feature>
<dbReference type="Pfam" id="PF00083">
    <property type="entry name" value="Sugar_tr"/>
    <property type="match status" value="1"/>
</dbReference>
<keyword evidence="4" id="KW-0762">Sugar transport</keyword>
<evidence type="ECO:0000256" key="9">
    <source>
        <dbReference type="SAM" id="Phobius"/>
    </source>
</evidence>
<dbReference type="SUPFAM" id="SSF103473">
    <property type="entry name" value="MFS general substrate transporter"/>
    <property type="match status" value="1"/>
</dbReference>
<evidence type="ECO:0000256" key="1">
    <source>
        <dbReference type="ARBA" id="ARBA00004141"/>
    </source>
</evidence>
<evidence type="ECO:0000256" key="2">
    <source>
        <dbReference type="ARBA" id="ARBA00010992"/>
    </source>
</evidence>
<dbReference type="PANTHER" id="PTHR23500">
    <property type="entry name" value="SOLUTE CARRIER FAMILY 2, FACILITATED GLUCOSE TRANSPORTER"/>
    <property type="match status" value="1"/>
</dbReference>
<keyword evidence="8 9" id="KW-0472">Membrane</keyword>
<feature type="domain" description="Major facilitator superfamily (MFS) profile" evidence="10">
    <location>
        <begin position="29"/>
        <end position="427"/>
    </location>
</feature>
<gene>
    <name evidence="11" type="ORF">FSB_LOCUS45467</name>
</gene>
<keyword evidence="6" id="KW-0769">Symport</keyword>
<comment type="subcellular location">
    <subcellularLocation>
        <location evidence="1">Membrane</location>
        <topology evidence="1">Multi-pass membrane protein</topology>
    </subcellularLocation>
</comment>
<feature type="transmembrane region" description="Helical" evidence="9">
    <location>
        <begin position="334"/>
        <end position="361"/>
    </location>
</feature>
<dbReference type="InterPro" id="IPR020846">
    <property type="entry name" value="MFS_dom"/>
</dbReference>
<dbReference type="GO" id="GO:0015293">
    <property type="term" value="F:symporter activity"/>
    <property type="evidence" value="ECO:0007669"/>
    <property type="project" value="UniProtKB-KW"/>
</dbReference>
<feature type="transmembrane region" description="Helical" evidence="9">
    <location>
        <begin position="373"/>
        <end position="396"/>
    </location>
</feature>
<dbReference type="Gene3D" id="1.20.1250.20">
    <property type="entry name" value="MFS general substrate transporter like domains"/>
    <property type="match status" value="2"/>
</dbReference>
<keyword evidence="7 9" id="KW-1133">Transmembrane helix</keyword>
<dbReference type="PROSITE" id="PS50850">
    <property type="entry name" value="MFS"/>
    <property type="match status" value="1"/>
</dbReference>
<keyword evidence="3" id="KW-0813">Transport</keyword>
<dbReference type="InterPro" id="IPR036259">
    <property type="entry name" value="MFS_trans_sf"/>
</dbReference>
<name>A0A2N9HZS1_FAGSY</name>
<feature type="transmembrane region" description="Helical" evidence="9">
    <location>
        <begin position="85"/>
        <end position="107"/>
    </location>
</feature>
<dbReference type="CDD" id="cd17361">
    <property type="entry name" value="MFS_STP"/>
    <property type="match status" value="1"/>
</dbReference>
<accession>A0A2N9HZS1</accession>
<feature type="transmembrane region" description="Helical" evidence="9">
    <location>
        <begin position="206"/>
        <end position="226"/>
    </location>
</feature>
<feature type="transmembrane region" description="Helical" evidence="9">
    <location>
        <begin position="139"/>
        <end position="161"/>
    </location>
</feature>
<reference evidence="11" key="1">
    <citation type="submission" date="2018-02" db="EMBL/GenBank/DDBJ databases">
        <authorList>
            <person name="Cohen D.B."/>
            <person name="Kent A.D."/>
        </authorList>
    </citation>
    <scope>NUCLEOTIDE SEQUENCE</scope>
</reference>
<feature type="transmembrane region" description="Helical" evidence="9">
    <location>
        <begin position="21"/>
        <end position="42"/>
    </location>
</feature>
<evidence type="ECO:0000256" key="6">
    <source>
        <dbReference type="ARBA" id="ARBA00022847"/>
    </source>
</evidence>
<feature type="transmembrane region" description="Helical" evidence="9">
    <location>
        <begin position="173"/>
        <end position="194"/>
    </location>
</feature>
<dbReference type="InterPro" id="IPR005829">
    <property type="entry name" value="Sugar_transporter_CS"/>
</dbReference>
<dbReference type="GO" id="GO:0016020">
    <property type="term" value="C:membrane"/>
    <property type="evidence" value="ECO:0007669"/>
    <property type="project" value="UniProtKB-SubCell"/>
</dbReference>
<protein>
    <recommendedName>
        <fullName evidence="10">Major facilitator superfamily (MFS) profile domain-containing protein</fullName>
    </recommendedName>
</protein>
<proteinExistence type="inferred from homology"/>
<dbReference type="InterPro" id="IPR003663">
    <property type="entry name" value="Sugar/inositol_transpt"/>
</dbReference>
<dbReference type="InterPro" id="IPR005828">
    <property type="entry name" value="MFS_sugar_transport-like"/>
</dbReference>
<feature type="transmembrane region" description="Helical" evidence="9">
    <location>
        <begin position="114"/>
        <end position="133"/>
    </location>
</feature>
<comment type="similarity">
    <text evidence="2">Belongs to the major facilitator superfamily. Sugar transporter (TC 2.A.1.1) family.</text>
</comment>
<dbReference type="PRINTS" id="PR00171">
    <property type="entry name" value="SUGRTRNSPORT"/>
</dbReference>
<evidence type="ECO:0000256" key="8">
    <source>
        <dbReference type="ARBA" id="ARBA00023136"/>
    </source>
</evidence>
<dbReference type="InterPro" id="IPR045262">
    <property type="entry name" value="STP/PLT_plant"/>
</dbReference>
<feature type="transmembrane region" description="Helical" evidence="9">
    <location>
        <begin position="270"/>
        <end position="291"/>
    </location>
</feature>
<sequence>MAVGGFDNPNNGDPNKDYPGAITFYVLVTCVIAAMGGLIFGYDIGISGGVTSMAPFLQKFFPSVYRKEALDESTNQYCKFDSVKLTMFTSSLYLAALVASFVASWVTKKLGRKISMFIGGLVFLAGAIINAAAQNIAMLIIGRILLGIGVGFANQAVPLYLSEMAPYKLRGSLNVVFQLCITIGILIANVVNYLTSKMEGGYGWRVSLGGAAVPALFIVVSSLFLPNTPNSMLEKNQPEKARAMLKRINVIMFYAPQLFKTIGFGDNASLLSALITGGINVLATIVSIYGTDKWGRRFLFLEGGIQMFIFQVLVTVFIGWKFGVSGDVTDLPKWYAGLVVFFICVYVAAFAWSWGPLGWLVPSEIFPLEIRSAAQSITVSVNMFFTFIVAQLFLTMLCHMKFGLFIFFAFFVLLMTLFVYFFLPETKNIPIEEMTCVWKSHWFWRRFMPEDRPQI</sequence>
<evidence type="ECO:0000256" key="3">
    <source>
        <dbReference type="ARBA" id="ARBA00022448"/>
    </source>
</evidence>
<evidence type="ECO:0000256" key="5">
    <source>
        <dbReference type="ARBA" id="ARBA00022692"/>
    </source>
</evidence>
<feature type="transmembrane region" description="Helical" evidence="9">
    <location>
        <begin position="402"/>
        <end position="423"/>
    </location>
</feature>
<organism evidence="11">
    <name type="scientific">Fagus sylvatica</name>
    <name type="common">Beechnut</name>
    <dbReference type="NCBI Taxonomy" id="28930"/>
    <lineage>
        <taxon>Eukaryota</taxon>
        <taxon>Viridiplantae</taxon>
        <taxon>Streptophyta</taxon>
        <taxon>Embryophyta</taxon>
        <taxon>Tracheophyta</taxon>
        <taxon>Spermatophyta</taxon>
        <taxon>Magnoliopsida</taxon>
        <taxon>eudicotyledons</taxon>
        <taxon>Gunneridae</taxon>
        <taxon>Pentapetalae</taxon>
        <taxon>rosids</taxon>
        <taxon>fabids</taxon>
        <taxon>Fagales</taxon>
        <taxon>Fagaceae</taxon>
        <taxon>Fagus</taxon>
    </lineage>
</organism>
<dbReference type="PANTHER" id="PTHR23500:SF567">
    <property type="entry name" value="SUGAR TRANSPORT PROTEIN 12-LIKE"/>
    <property type="match status" value="1"/>
</dbReference>
<dbReference type="EMBL" id="OIVN01004459">
    <property type="protein sequence ID" value="SPD17585.1"/>
    <property type="molecule type" value="Genomic_DNA"/>
</dbReference>
<evidence type="ECO:0000256" key="7">
    <source>
        <dbReference type="ARBA" id="ARBA00022989"/>
    </source>
</evidence>